<accession>A0A5D3CNH9</accession>
<evidence type="ECO:0000256" key="13">
    <source>
        <dbReference type="ARBA" id="ARBA00024184"/>
    </source>
</evidence>
<keyword evidence="8" id="KW-0611">Plant defense</keyword>
<evidence type="ECO:0000256" key="15">
    <source>
        <dbReference type="SAM" id="SignalP"/>
    </source>
</evidence>
<dbReference type="InterPro" id="IPR038408">
    <property type="entry name" value="GNK2_sf"/>
</dbReference>
<dbReference type="STRING" id="1194695.A0A5D3CNH9"/>
<evidence type="ECO:0000313" key="19">
    <source>
        <dbReference type="Proteomes" id="UP000321393"/>
    </source>
</evidence>
<dbReference type="FunFam" id="3.30.430.20:FF:000023">
    <property type="entry name" value="Antifungal protein ginkbilobin-2"/>
    <property type="match status" value="1"/>
</dbReference>
<evidence type="ECO:0000256" key="9">
    <source>
        <dbReference type="ARBA" id="ARBA00022949"/>
    </source>
</evidence>
<evidence type="ECO:0000313" key="17">
    <source>
        <dbReference type="EMBL" id="KAA0057296.1"/>
    </source>
</evidence>
<evidence type="ECO:0000256" key="7">
    <source>
        <dbReference type="ARBA" id="ARBA00022737"/>
    </source>
</evidence>
<comment type="caution">
    <text evidence="18">The sequence shown here is derived from an EMBL/GenBank/DDBJ whole genome shotgun (WGS) entry which is preliminary data.</text>
</comment>
<dbReference type="GO" id="GO:0042742">
    <property type="term" value="P:defense response to bacterium"/>
    <property type="evidence" value="ECO:0007669"/>
    <property type="project" value="UniProtKB-KW"/>
</dbReference>
<dbReference type="EMBL" id="SSTE01007195">
    <property type="protein sequence ID" value="KAA0057296.1"/>
    <property type="molecule type" value="Genomic_DNA"/>
</dbReference>
<comment type="subcellular location">
    <subcellularLocation>
        <location evidence="13">Cell junction</location>
        <location evidence="13">Plasmodesma</location>
    </subcellularLocation>
    <subcellularLocation>
        <location evidence="1">Cell membrane</location>
        <topology evidence="1">Single-pass type I membrane protein</topology>
    </subcellularLocation>
</comment>
<dbReference type="GO" id="GO:0031640">
    <property type="term" value="P:killing of cells of another organism"/>
    <property type="evidence" value="ECO:0007669"/>
    <property type="project" value="UniProtKB-KW"/>
</dbReference>
<evidence type="ECO:0000256" key="14">
    <source>
        <dbReference type="ARBA" id="ARBA00038393"/>
    </source>
</evidence>
<evidence type="ECO:0000313" key="18">
    <source>
        <dbReference type="EMBL" id="TYK13437.1"/>
    </source>
</evidence>
<keyword evidence="2" id="KW-0929">Antimicrobial</keyword>
<evidence type="ECO:0000256" key="12">
    <source>
        <dbReference type="ARBA" id="ARBA00023157"/>
    </source>
</evidence>
<gene>
    <name evidence="18" type="ORF">E5676_scaffold496G00580</name>
    <name evidence="17" type="ORF">E6C27_scaffold280G001370</name>
</gene>
<comment type="similarity">
    <text evidence="14">Belongs to the cysteine-rich repeat secretory protein family. Plasmodesmata-located proteins (PDLD) subfamily.</text>
</comment>
<evidence type="ECO:0000256" key="2">
    <source>
        <dbReference type="ARBA" id="ARBA00022529"/>
    </source>
</evidence>
<evidence type="ECO:0000313" key="20">
    <source>
        <dbReference type="Proteomes" id="UP000321947"/>
    </source>
</evidence>
<keyword evidence="10" id="KW-0044">Antibiotic</keyword>
<dbReference type="EMBL" id="SSTD01010068">
    <property type="protein sequence ID" value="TYK13437.1"/>
    <property type="molecule type" value="Genomic_DNA"/>
</dbReference>
<name>A0A5D3CNH9_CUCMM</name>
<keyword evidence="4" id="KW-0945">Host-virus interaction</keyword>
<dbReference type="Gene3D" id="3.30.430.20">
    <property type="entry name" value="Gnk2 domain, C-X8-C-X2-C motif"/>
    <property type="match status" value="1"/>
</dbReference>
<protein>
    <submittedName>
        <fullName evidence="18">Antifungal protein ginkbilobin-2-like</fullName>
    </submittedName>
</protein>
<evidence type="ECO:0000256" key="6">
    <source>
        <dbReference type="ARBA" id="ARBA00022734"/>
    </source>
</evidence>
<dbReference type="PANTHER" id="PTHR32080:SF54">
    <property type="entry name" value="GNK2-HOMOLOGOUS DOMAIN-CONTAINING PROTEIN"/>
    <property type="match status" value="1"/>
</dbReference>
<reference evidence="19 20" key="1">
    <citation type="submission" date="2019-08" db="EMBL/GenBank/DDBJ databases">
        <title>Draft genome sequences of two oriental melons (Cucumis melo L. var makuwa).</title>
        <authorList>
            <person name="Kwon S.-Y."/>
        </authorList>
    </citation>
    <scope>NUCLEOTIDE SEQUENCE [LARGE SCALE GENOMIC DNA]</scope>
    <source>
        <strain evidence="20">cv. Chang Bougi</strain>
        <strain evidence="19">cv. SW 3</strain>
        <tissue evidence="18">Leaf</tissue>
    </source>
</reference>
<dbReference type="Pfam" id="PF01657">
    <property type="entry name" value="Stress-antifung"/>
    <property type="match status" value="1"/>
</dbReference>
<organism evidence="18 20">
    <name type="scientific">Cucumis melo var. makuwa</name>
    <name type="common">Oriental melon</name>
    <dbReference type="NCBI Taxonomy" id="1194695"/>
    <lineage>
        <taxon>Eukaryota</taxon>
        <taxon>Viridiplantae</taxon>
        <taxon>Streptophyta</taxon>
        <taxon>Embryophyta</taxon>
        <taxon>Tracheophyta</taxon>
        <taxon>Spermatophyta</taxon>
        <taxon>Magnoliopsida</taxon>
        <taxon>eudicotyledons</taxon>
        <taxon>Gunneridae</taxon>
        <taxon>Pentapetalae</taxon>
        <taxon>rosids</taxon>
        <taxon>fabids</taxon>
        <taxon>Cucurbitales</taxon>
        <taxon>Cucurbitaceae</taxon>
        <taxon>Benincaseae</taxon>
        <taxon>Cucumis</taxon>
    </lineage>
</organism>
<keyword evidence="3" id="KW-0295">Fungicide</keyword>
<keyword evidence="11" id="KW-0465">Mannose-binding</keyword>
<keyword evidence="9" id="KW-0965">Cell junction</keyword>
<evidence type="ECO:0000259" key="16">
    <source>
        <dbReference type="PROSITE" id="PS51473"/>
    </source>
</evidence>
<evidence type="ECO:0000256" key="3">
    <source>
        <dbReference type="ARBA" id="ARBA00022577"/>
    </source>
</evidence>
<dbReference type="InterPro" id="IPR002902">
    <property type="entry name" value="GNK2"/>
</dbReference>
<dbReference type="AlphaFoldDB" id="A0A5D3CNH9"/>
<evidence type="ECO:0000256" key="10">
    <source>
        <dbReference type="ARBA" id="ARBA00023022"/>
    </source>
</evidence>
<keyword evidence="12" id="KW-1015">Disulfide bond</keyword>
<evidence type="ECO:0000256" key="1">
    <source>
        <dbReference type="ARBA" id="ARBA00004251"/>
    </source>
</evidence>
<keyword evidence="5 15" id="KW-0732">Signal</keyword>
<evidence type="ECO:0000256" key="11">
    <source>
        <dbReference type="ARBA" id="ARBA00023035"/>
    </source>
</evidence>
<dbReference type="PANTHER" id="PTHR32080">
    <property type="entry name" value="ANTIFUNGAL PROTEIN GINKBILOBIN-2-LIKE"/>
    <property type="match status" value="1"/>
</dbReference>
<evidence type="ECO:0000256" key="5">
    <source>
        <dbReference type="ARBA" id="ARBA00022729"/>
    </source>
</evidence>
<dbReference type="PROSITE" id="PS51473">
    <property type="entry name" value="GNK2"/>
    <property type="match status" value="1"/>
</dbReference>
<keyword evidence="6" id="KW-0430">Lectin</keyword>
<evidence type="ECO:0000256" key="4">
    <source>
        <dbReference type="ARBA" id="ARBA00022581"/>
    </source>
</evidence>
<dbReference type="Proteomes" id="UP000321947">
    <property type="component" value="Unassembled WGS sequence"/>
</dbReference>
<dbReference type="CDD" id="cd23509">
    <property type="entry name" value="Gnk2-like"/>
    <property type="match status" value="1"/>
</dbReference>
<keyword evidence="7" id="KW-0677">Repeat</keyword>
<dbReference type="Proteomes" id="UP000321393">
    <property type="component" value="Unassembled WGS sequence"/>
</dbReference>
<dbReference type="GO" id="GO:0009506">
    <property type="term" value="C:plasmodesma"/>
    <property type="evidence" value="ECO:0007669"/>
    <property type="project" value="UniProtKB-SubCell"/>
</dbReference>
<feature type="domain" description="Gnk2-homologous" evidence="16">
    <location>
        <begin position="28"/>
        <end position="132"/>
    </location>
</feature>
<dbReference type="OrthoDB" id="1888914at2759"/>
<evidence type="ECO:0000256" key="8">
    <source>
        <dbReference type="ARBA" id="ARBA00022821"/>
    </source>
</evidence>
<dbReference type="GO" id="GO:0005537">
    <property type="term" value="F:D-mannose binding"/>
    <property type="evidence" value="ECO:0007669"/>
    <property type="project" value="UniProtKB-KW"/>
</dbReference>
<sequence length="134" mass="14552">MIGSSLKISVAFLAFFAVSIMVVSIPNTGVRSVLCNSGTFTGGDPFAVSLDYVLKELQSATPTIKNYDFYNISPYPNAFAYGHASCNQNLTTSDCTSCLEAAENNMLGSCQKRIGGRSVLNDCTIRYEQYPFDD</sequence>
<dbReference type="InterPro" id="IPR051378">
    <property type="entry name" value="Cell2Cell_Antifungal"/>
</dbReference>
<proteinExistence type="inferred from homology"/>
<feature type="chain" id="PRO_5042723136" evidence="15">
    <location>
        <begin position="25"/>
        <end position="134"/>
    </location>
</feature>
<dbReference type="GO" id="GO:0005886">
    <property type="term" value="C:plasma membrane"/>
    <property type="evidence" value="ECO:0007669"/>
    <property type="project" value="UniProtKB-SubCell"/>
</dbReference>
<dbReference type="GO" id="GO:0050832">
    <property type="term" value="P:defense response to fungus"/>
    <property type="evidence" value="ECO:0007669"/>
    <property type="project" value="UniProtKB-KW"/>
</dbReference>
<feature type="signal peptide" evidence="15">
    <location>
        <begin position="1"/>
        <end position="24"/>
    </location>
</feature>